<dbReference type="NCBIfam" id="NF033678">
    <property type="entry name" value="C69_fam_dipept"/>
    <property type="match status" value="1"/>
</dbReference>
<keyword evidence="3 6" id="KW-0645">Protease</keyword>
<dbReference type="InterPro" id="IPR005322">
    <property type="entry name" value="Peptidase_C69"/>
</dbReference>
<evidence type="ECO:0000256" key="6">
    <source>
        <dbReference type="RuleBase" id="RU364089"/>
    </source>
</evidence>
<dbReference type="GO" id="GO:0016805">
    <property type="term" value="F:dipeptidase activity"/>
    <property type="evidence" value="ECO:0007669"/>
    <property type="project" value="UniProtKB-KW"/>
</dbReference>
<dbReference type="AlphaFoldDB" id="A0A3N0AUL0"/>
<organism evidence="7 8">
    <name type="scientific">Slackia equolifaciens</name>
    <dbReference type="NCBI Taxonomy" id="498718"/>
    <lineage>
        <taxon>Bacteria</taxon>
        <taxon>Bacillati</taxon>
        <taxon>Actinomycetota</taxon>
        <taxon>Coriobacteriia</taxon>
        <taxon>Eggerthellales</taxon>
        <taxon>Eggerthellaceae</taxon>
        <taxon>Slackia</taxon>
    </lineage>
</organism>
<gene>
    <name evidence="7" type="ORF">DMP06_09910</name>
</gene>
<accession>A0A3N0AUL0</accession>
<dbReference type="PANTHER" id="PTHR12994:SF17">
    <property type="entry name" value="LD30995P"/>
    <property type="match status" value="1"/>
</dbReference>
<dbReference type="Gene3D" id="3.60.60.10">
    <property type="entry name" value="Penicillin V Acylase, Chain A"/>
    <property type="match status" value="1"/>
</dbReference>
<keyword evidence="8" id="KW-1185">Reference proteome</keyword>
<sequence>MRMTRYNRRNYSNQRRSGFYGACVCGKAVYMGIEGKRSCTSVLVGRAATRDGSVIIARNEDNTTPNLAKNFRVVAAGERDGQTLESPETGFTFTMSEGGMRYTAMPDADTSGGLYEEAGVNSAHVAMSATESAYANDLVLAFDPFVEDGLAEDAMLTAVLPYVRSAREGVRRLGDIVEERGSAEANGVLFADRSEAWYMEIATGHHWVAQRIPDDCYAVVANQISIQEVDFESDGFMWSQGIREFVDGNALNPRPGSFDFRRIFGTATEQDLHYNTPRVWYGQKVLTPSAVQSPEDFDLPFIRRADFKIGVEDVARVLSSHFDLTEFDPIGRRGDAKSRARYRAIALSRTQESHIIQMPPLSEGDAAGEGPSPVCWTAVGTPGFSPYLPLFTDVGSLPACLDGAHCTEPDFENAYWLFRSLQALSDARYGVTERIVQAYCSEQRRKMHAHLSKARALESSLSLKEEREIYLGRANERLLEDAMSDARAQLGRLMKALAQASPLSYTMDSNL</sequence>
<evidence type="ECO:0000256" key="4">
    <source>
        <dbReference type="ARBA" id="ARBA00022801"/>
    </source>
</evidence>
<dbReference type="EC" id="3.4.-.-" evidence="6"/>
<evidence type="ECO:0000313" key="7">
    <source>
        <dbReference type="EMBL" id="RNL37996.1"/>
    </source>
</evidence>
<dbReference type="EMBL" id="QIBX01000021">
    <property type="protein sequence ID" value="RNL37996.1"/>
    <property type="molecule type" value="Genomic_DNA"/>
</dbReference>
<evidence type="ECO:0000313" key="8">
    <source>
        <dbReference type="Proteomes" id="UP000269591"/>
    </source>
</evidence>
<comment type="caution">
    <text evidence="7">The sequence shown here is derived from an EMBL/GenBank/DDBJ whole genome shotgun (WGS) entry which is preliminary data.</text>
</comment>
<evidence type="ECO:0000256" key="1">
    <source>
        <dbReference type="ARBA" id="ARBA00001670"/>
    </source>
</evidence>
<dbReference type="Pfam" id="PF03577">
    <property type="entry name" value="Peptidase_C69"/>
    <property type="match status" value="1"/>
</dbReference>
<proteinExistence type="inferred from homology"/>
<keyword evidence="4 6" id="KW-0378">Hydrolase</keyword>
<protein>
    <recommendedName>
        <fullName evidence="6">Dipeptidase</fullName>
        <ecNumber evidence="6">3.4.-.-</ecNumber>
    </recommendedName>
</protein>
<dbReference type="GO" id="GO:0006508">
    <property type="term" value="P:proteolysis"/>
    <property type="evidence" value="ECO:0007669"/>
    <property type="project" value="UniProtKB-KW"/>
</dbReference>
<evidence type="ECO:0000256" key="2">
    <source>
        <dbReference type="ARBA" id="ARBA00007225"/>
    </source>
</evidence>
<evidence type="ECO:0000256" key="3">
    <source>
        <dbReference type="ARBA" id="ARBA00022670"/>
    </source>
</evidence>
<keyword evidence="5 6" id="KW-0224">Dipeptidase</keyword>
<dbReference type="PANTHER" id="PTHR12994">
    <property type="entry name" value="SECERNIN"/>
    <property type="match status" value="1"/>
</dbReference>
<evidence type="ECO:0000256" key="5">
    <source>
        <dbReference type="ARBA" id="ARBA00022997"/>
    </source>
</evidence>
<dbReference type="Proteomes" id="UP000269591">
    <property type="component" value="Unassembled WGS sequence"/>
</dbReference>
<reference evidence="8" key="1">
    <citation type="submission" date="2018-05" db="EMBL/GenBank/DDBJ databases">
        <title>Genome Sequencing of selected type strains of the family Eggerthellaceae.</title>
        <authorList>
            <person name="Danylec N."/>
            <person name="Stoll D.A."/>
            <person name="Doetsch A."/>
            <person name="Huch M."/>
        </authorList>
    </citation>
    <scope>NUCLEOTIDE SEQUENCE [LARGE SCALE GENOMIC DNA]</scope>
    <source>
        <strain evidence="8">DSM 24851</strain>
    </source>
</reference>
<comment type="catalytic activity">
    <reaction evidence="1">
        <text>an L-aminoacyl-L-amino acid + H2O = 2 an L-alpha-amino acid</text>
        <dbReference type="Rhea" id="RHEA:48940"/>
        <dbReference type="ChEBI" id="CHEBI:15377"/>
        <dbReference type="ChEBI" id="CHEBI:59869"/>
        <dbReference type="ChEBI" id="CHEBI:77460"/>
        <dbReference type="EC" id="3.4.13.19"/>
    </reaction>
</comment>
<dbReference type="InterPro" id="IPR047804">
    <property type="entry name" value="C69_dipept_A-like"/>
</dbReference>
<dbReference type="GO" id="GO:0070004">
    <property type="term" value="F:cysteine-type exopeptidase activity"/>
    <property type="evidence" value="ECO:0007669"/>
    <property type="project" value="InterPro"/>
</dbReference>
<comment type="similarity">
    <text evidence="2 6">Belongs to the peptidase C69 family.</text>
</comment>
<name>A0A3N0AUL0_9ACTN</name>